<comment type="catalytic activity">
    <reaction evidence="4">
        <text>Couples ATP hydrolysis with the unwinding of duplex DNA by translocating in the 3'-5' direction.</text>
        <dbReference type="EC" id="5.6.2.4"/>
    </reaction>
</comment>
<keyword evidence="7" id="KW-0067">ATP-binding</keyword>
<dbReference type="GO" id="GO:0043138">
    <property type="term" value="F:3'-5' DNA helicase activity"/>
    <property type="evidence" value="ECO:0007669"/>
    <property type="project" value="UniProtKB-EC"/>
</dbReference>
<dbReference type="EC" id="5.6.2.4" evidence="5"/>
<dbReference type="OrthoDB" id="9763310at2"/>
<dbReference type="Gene3D" id="3.40.50.300">
    <property type="entry name" value="P-loop containing nucleotide triphosphate hydrolases"/>
    <property type="match status" value="1"/>
</dbReference>
<dbReference type="STRING" id="1678841.TBC1_112183"/>
<dbReference type="GO" id="GO:0005524">
    <property type="term" value="F:ATP binding"/>
    <property type="evidence" value="ECO:0007669"/>
    <property type="project" value="InterPro"/>
</dbReference>
<dbReference type="GO" id="GO:0043590">
    <property type="term" value="C:bacterial nucleoid"/>
    <property type="evidence" value="ECO:0007669"/>
    <property type="project" value="TreeGrafter"/>
</dbReference>
<dbReference type="RefSeq" id="WP_137305595.1">
    <property type="nucleotide sequence ID" value="NZ_DF968182.1"/>
</dbReference>
<feature type="domain" description="DEAD/DEAH-box helicase" evidence="6">
    <location>
        <begin position="19"/>
        <end position="73"/>
    </location>
</feature>
<dbReference type="GO" id="GO:0009378">
    <property type="term" value="F:four-way junction helicase activity"/>
    <property type="evidence" value="ECO:0007669"/>
    <property type="project" value="TreeGrafter"/>
</dbReference>
<dbReference type="GO" id="GO:0006281">
    <property type="term" value="P:DNA repair"/>
    <property type="evidence" value="ECO:0007669"/>
    <property type="project" value="TreeGrafter"/>
</dbReference>
<accession>A0A0S7C3M8</accession>
<keyword evidence="3" id="KW-0413">Isomerase</keyword>
<dbReference type="InterPro" id="IPR011545">
    <property type="entry name" value="DEAD/DEAH_box_helicase_dom"/>
</dbReference>
<evidence type="ECO:0000256" key="3">
    <source>
        <dbReference type="ARBA" id="ARBA00023235"/>
    </source>
</evidence>
<dbReference type="EMBL" id="DF968182">
    <property type="protein sequence ID" value="GAP44022.1"/>
    <property type="molecule type" value="Genomic_DNA"/>
</dbReference>
<dbReference type="GO" id="GO:0005737">
    <property type="term" value="C:cytoplasm"/>
    <property type="evidence" value="ECO:0007669"/>
    <property type="project" value="TreeGrafter"/>
</dbReference>
<evidence type="ECO:0000259" key="6">
    <source>
        <dbReference type="Pfam" id="PF00270"/>
    </source>
</evidence>
<dbReference type="SUPFAM" id="SSF52540">
    <property type="entry name" value="P-loop containing nucleoside triphosphate hydrolases"/>
    <property type="match status" value="1"/>
</dbReference>
<gene>
    <name evidence="7" type="ORF">TBC1_112183</name>
</gene>
<name>A0A0S7C3M8_9BACT</name>
<keyword evidence="7" id="KW-0378">Hydrolase</keyword>
<comment type="similarity">
    <text evidence="1">Belongs to the helicase family. RecQ subfamily.</text>
</comment>
<protein>
    <recommendedName>
        <fullName evidence="5">DNA 3'-5' helicase</fullName>
        <ecNumber evidence="5">5.6.2.4</ecNumber>
    </recommendedName>
</protein>
<keyword evidence="2" id="KW-0238">DNA-binding</keyword>
<evidence type="ECO:0000256" key="1">
    <source>
        <dbReference type="ARBA" id="ARBA00005446"/>
    </source>
</evidence>
<evidence type="ECO:0000256" key="5">
    <source>
        <dbReference type="ARBA" id="ARBA00034808"/>
    </source>
</evidence>
<evidence type="ECO:0000313" key="8">
    <source>
        <dbReference type="Proteomes" id="UP000053091"/>
    </source>
</evidence>
<sequence length="126" mass="13961">MNPQALLKKYFGYDHFRLNQEEVIISASARKDTLIIMPTGGGKSVCYQITALMKEGVYILVYPLIALMKDQLDGSPNNKTPGNKYRASLKSYAGGFYPFSTPSSLPTLVKAAIHLSRCSRLWAAEI</sequence>
<dbReference type="AlphaFoldDB" id="A0A0S7C3M8"/>
<keyword evidence="7" id="KW-0347">Helicase</keyword>
<evidence type="ECO:0000313" key="7">
    <source>
        <dbReference type="EMBL" id="GAP44022.1"/>
    </source>
</evidence>
<evidence type="ECO:0000256" key="4">
    <source>
        <dbReference type="ARBA" id="ARBA00034617"/>
    </source>
</evidence>
<dbReference type="PANTHER" id="PTHR13710">
    <property type="entry name" value="DNA HELICASE RECQ FAMILY MEMBER"/>
    <property type="match status" value="1"/>
</dbReference>
<dbReference type="GO" id="GO:0003677">
    <property type="term" value="F:DNA binding"/>
    <property type="evidence" value="ECO:0007669"/>
    <property type="project" value="UniProtKB-KW"/>
</dbReference>
<dbReference type="InterPro" id="IPR027417">
    <property type="entry name" value="P-loop_NTPase"/>
</dbReference>
<dbReference type="GO" id="GO:0006310">
    <property type="term" value="P:DNA recombination"/>
    <property type="evidence" value="ECO:0007669"/>
    <property type="project" value="TreeGrafter"/>
</dbReference>
<keyword evidence="8" id="KW-1185">Reference proteome</keyword>
<dbReference type="PANTHER" id="PTHR13710:SF105">
    <property type="entry name" value="ATP-DEPENDENT DNA HELICASE Q1"/>
    <property type="match status" value="1"/>
</dbReference>
<evidence type="ECO:0000256" key="2">
    <source>
        <dbReference type="ARBA" id="ARBA00023125"/>
    </source>
</evidence>
<dbReference type="Pfam" id="PF00270">
    <property type="entry name" value="DEAD"/>
    <property type="match status" value="1"/>
</dbReference>
<organism evidence="7">
    <name type="scientific">Lentimicrobium saccharophilum</name>
    <dbReference type="NCBI Taxonomy" id="1678841"/>
    <lineage>
        <taxon>Bacteria</taxon>
        <taxon>Pseudomonadati</taxon>
        <taxon>Bacteroidota</taxon>
        <taxon>Bacteroidia</taxon>
        <taxon>Bacteroidales</taxon>
        <taxon>Lentimicrobiaceae</taxon>
        <taxon>Lentimicrobium</taxon>
    </lineage>
</organism>
<keyword evidence="7" id="KW-0547">Nucleotide-binding</keyword>
<dbReference type="Proteomes" id="UP000053091">
    <property type="component" value="Unassembled WGS sequence"/>
</dbReference>
<proteinExistence type="inferred from homology"/>
<reference evidence="7" key="1">
    <citation type="journal article" date="2015" name="Genome Announc.">
        <title>Draft Genome Sequence of Bacteroidales Strain TBC1, a Novel Isolate from a Methanogenic Wastewater Treatment System.</title>
        <authorList>
            <person name="Tourlousse D.M."/>
            <person name="Matsuura N."/>
            <person name="Sun L."/>
            <person name="Toyonaga M."/>
            <person name="Kuroda K."/>
            <person name="Ohashi A."/>
            <person name="Cruz R."/>
            <person name="Yamaguchi T."/>
            <person name="Sekiguchi Y."/>
        </authorList>
    </citation>
    <scope>NUCLEOTIDE SEQUENCE [LARGE SCALE GENOMIC DNA]</scope>
    <source>
        <strain evidence="7">TBC1</strain>
    </source>
</reference>
<dbReference type="GO" id="GO:0030894">
    <property type="term" value="C:replisome"/>
    <property type="evidence" value="ECO:0007669"/>
    <property type="project" value="TreeGrafter"/>
</dbReference>